<feature type="binding site" evidence="6">
    <location>
        <position position="392"/>
    </location>
    <ligand>
        <name>Mg(2+)</name>
        <dbReference type="ChEBI" id="CHEBI:18420"/>
    </ligand>
</feature>
<dbReference type="InterPro" id="IPR000890">
    <property type="entry name" value="Aliphatic_acid_kin_short-chain"/>
</dbReference>
<evidence type="ECO:0000256" key="3">
    <source>
        <dbReference type="ARBA" id="ARBA00022741"/>
    </source>
</evidence>
<dbReference type="NCBIfam" id="TIGR00016">
    <property type="entry name" value="ackA"/>
    <property type="match status" value="1"/>
</dbReference>
<dbReference type="RefSeq" id="WP_058731809.1">
    <property type="nucleotide sequence ID" value="NZ_LDRD01000103.1"/>
</dbReference>
<evidence type="ECO:0000256" key="2">
    <source>
        <dbReference type="ARBA" id="ARBA00022679"/>
    </source>
</evidence>
<dbReference type="AlphaFoldDB" id="A0A147E121"/>
<dbReference type="GO" id="GO:0006085">
    <property type="term" value="P:acetyl-CoA biosynthetic process"/>
    <property type="evidence" value="ECO:0007669"/>
    <property type="project" value="UniProtKB-UniRule"/>
</dbReference>
<feature type="binding site" evidence="6">
    <location>
        <position position="7"/>
    </location>
    <ligand>
        <name>Mg(2+)</name>
        <dbReference type="ChEBI" id="CHEBI:18420"/>
    </ligand>
</feature>
<dbReference type="GO" id="GO:0008776">
    <property type="term" value="F:acetate kinase activity"/>
    <property type="evidence" value="ECO:0007669"/>
    <property type="project" value="UniProtKB-UniRule"/>
</dbReference>
<dbReference type="PANTHER" id="PTHR21060:SF15">
    <property type="entry name" value="ACETATE KINASE-RELATED"/>
    <property type="match status" value="1"/>
</dbReference>
<dbReference type="Proteomes" id="UP000053171">
    <property type="component" value="Unassembled WGS sequence"/>
</dbReference>
<evidence type="ECO:0000256" key="7">
    <source>
        <dbReference type="RuleBase" id="RU003835"/>
    </source>
</evidence>
<dbReference type="Pfam" id="PF00871">
    <property type="entry name" value="Acetate_kinase"/>
    <property type="match status" value="1"/>
</dbReference>
<feature type="active site" description="Proton donor/acceptor" evidence="6">
    <location>
        <position position="156"/>
    </location>
</feature>
<comment type="cofactor">
    <cofactor evidence="6">
        <name>Mg(2+)</name>
        <dbReference type="ChEBI" id="CHEBI:18420"/>
    </cofactor>
    <cofactor evidence="6">
        <name>Mn(2+)</name>
        <dbReference type="ChEBI" id="CHEBI:29035"/>
    </cofactor>
    <text evidence="6">Mg(2+). Can also accept Mn(2+).</text>
</comment>
<comment type="subcellular location">
    <subcellularLocation>
        <location evidence="6">Cytoplasm</location>
    </subcellularLocation>
</comment>
<feature type="binding site" evidence="6">
    <location>
        <begin position="216"/>
        <end position="220"/>
    </location>
    <ligand>
        <name>ATP</name>
        <dbReference type="ChEBI" id="CHEBI:30616"/>
    </ligand>
</feature>
<accession>A0A147E121</accession>
<feature type="binding site" evidence="6">
    <location>
        <position position="99"/>
    </location>
    <ligand>
        <name>substrate</name>
    </ligand>
</feature>
<dbReference type="PIRSF" id="PIRSF000722">
    <property type="entry name" value="Acetate_prop_kin"/>
    <property type="match status" value="1"/>
</dbReference>
<reference evidence="8" key="1">
    <citation type="submission" date="2016-06" db="EMBL/GenBank/DDBJ databases">
        <title>Identification of putative biosynthetic pathways for the production of bioactive secondary metabolites by the marine actinomycete Kocuria kristinae RUTW2-3.</title>
        <authorList>
            <person name="Waterworth S.C."/>
            <person name="Walmsley T.A."/>
            <person name="Matongo T."/>
            <person name="Davies-Coleman M.T."/>
            <person name="Dorrington R.A."/>
        </authorList>
    </citation>
    <scope>NUCLEOTIDE SEQUENCE [LARGE SCALE GENOMIC DNA]</scope>
    <source>
        <strain evidence="8">RUTW2-3</strain>
    </source>
</reference>
<evidence type="ECO:0000256" key="4">
    <source>
        <dbReference type="ARBA" id="ARBA00022777"/>
    </source>
</evidence>
<keyword evidence="5 6" id="KW-0067">ATP-binding</keyword>
<sequence length="419" mass="45258">MLVLVINSGSSSIKYQVREVSTSEENTDPYTSSMPAINERITLERATLGVEGDQVLAKGLIENIGEPGGAKDHTEALERMSEEIDAALDGREIDAVGHRVVHGGERFSAPVIVNNEIVRAIERLAPLAPLHNPANAMGIRAIQRKWPHLPQVVVFDTAFHRSMPEYAWRYALPDEFYRMHGIRKYGFHGTSHDYVTQKACEHLGVERSSFDGIIAHLGNGASVTAIRGGESIDTSMGYTPLAGLVMGTRSGDVDPSVLTSLMQRQGMDPEEMARTLNSESGLKAIGGTNDMRELSIRAVNGDESAQLALDMAAYRLALYIGGYHVAVGGAKTLVFTAGIGENSAYFRELVLQRLGALGITLDEHANARRSSETRVISGEDSAITVLVVPTDEERAIAEATAGLVVARRQRGPAGSTRLQ</sequence>
<evidence type="ECO:0000256" key="5">
    <source>
        <dbReference type="ARBA" id="ARBA00022840"/>
    </source>
</evidence>
<dbReference type="InterPro" id="IPR023865">
    <property type="entry name" value="Aliphatic_acid_kinase_CS"/>
</dbReference>
<comment type="catalytic activity">
    <reaction evidence="6">
        <text>acetate + ATP = acetyl phosphate + ADP</text>
        <dbReference type="Rhea" id="RHEA:11352"/>
        <dbReference type="ChEBI" id="CHEBI:22191"/>
        <dbReference type="ChEBI" id="CHEBI:30089"/>
        <dbReference type="ChEBI" id="CHEBI:30616"/>
        <dbReference type="ChEBI" id="CHEBI:456216"/>
        <dbReference type="EC" id="2.7.2.1"/>
    </reaction>
</comment>
<evidence type="ECO:0000313" key="9">
    <source>
        <dbReference type="Proteomes" id="UP000053171"/>
    </source>
</evidence>
<feature type="binding site" evidence="6">
    <location>
        <begin position="290"/>
        <end position="292"/>
    </location>
    <ligand>
        <name>ATP</name>
        <dbReference type="ChEBI" id="CHEBI:30616"/>
    </ligand>
</feature>
<gene>
    <name evidence="6" type="primary">ackA</name>
    <name evidence="8" type="ORF">AN277_0208700</name>
</gene>
<comment type="subunit">
    <text evidence="6">Homodimer.</text>
</comment>
<dbReference type="GO" id="GO:0005524">
    <property type="term" value="F:ATP binding"/>
    <property type="evidence" value="ECO:0007669"/>
    <property type="project" value="UniProtKB-KW"/>
</dbReference>
<dbReference type="PATRIC" id="fig|37923.10.peg.646"/>
<feature type="site" description="Transition state stabilizer" evidence="6">
    <location>
        <position position="188"/>
    </location>
</feature>
<keyword evidence="3 6" id="KW-0547">Nucleotide-binding</keyword>
<comment type="caution">
    <text evidence="8">The sequence shown here is derived from an EMBL/GenBank/DDBJ whole genome shotgun (WGS) entry which is preliminary data.</text>
</comment>
<dbReference type="GO" id="GO:0006083">
    <property type="term" value="P:acetate metabolic process"/>
    <property type="evidence" value="ECO:0007669"/>
    <property type="project" value="TreeGrafter"/>
</dbReference>
<keyword evidence="6" id="KW-0460">Magnesium</keyword>
<evidence type="ECO:0000256" key="1">
    <source>
        <dbReference type="ARBA" id="ARBA00008748"/>
    </source>
</evidence>
<dbReference type="CDD" id="cd24010">
    <property type="entry name" value="ASKHA_NBD_AcK_PK"/>
    <property type="match status" value="1"/>
</dbReference>
<name>A0A147E121_9MICC</name>
<dbReference type="SUPFAM" id="SSF53067">
    <property type="entry name" value="Actin-like ATPase domain"/>
    <property type="match status" value="2"/>
</dbReference>
<keyword evidence="4 6" id="KW-0418">Kinase</keyword>
<dbReference type="EC" id="2.7.2.1" evidence="6"/>
<dbReference type="EMBL" id="LJBJ02000018">
    <property type="protein sequence ID" value="OAX51481.1"/>
    <property type="molecule type" value="Genomic_DNA"/>
</dbReference>
<dbReference type="GO" id="GO:0000287">
    <property type="term" value="F:magnesium ion binding"/>
    <property type="evidence" value="ECO:0007669"/>
    <property type="project" value="UniProtKB-UniRule"/>
</dbReference>
<dbReference type="GO" id="GO:0005737">
    <property type="term" value="C:cytoplasm"/>
    <property type="evidence" value="ECO:0007669"/>
    <property type="project" value="UniProtKB-SubCell"/>
</dbReference>
<proteinExistence type="inferred from homology"/>
<dbReference type="InterPro" id="IPR004372">
    <property type="entry name" value="Ac/propionate_kinase"/>
</dbReference>
<dbReference type="PROSITE" id="PS01075">
    <property type="entry name" value="ACETATE_KINASE_1"/>
    <property type="match status" value="1"/>
</dbReference>
<feature type="binding site" evidence="6">
    <location>
        <begin position="338"/>
        <end position="342"/>
    </location>
    <ligand>
        <name>ATP</name>
        <dbReference type="ChEBI" id="CHEBI:30616"/>
    </ligand>
</feature>
<dbReference type="PRINTS" id="PR00471">
    <property type="entry name" value="ACETATEKNASE"/>
</dbReference>
<dbReference type="PANTHER" id="PTHR21060">
    <property type="entry name" value="ACETATE KINASE"/>
    <property type="match status" value="1"/>
</dbReference>
<evidence type="ECO:0000313" key="8">
    <source>
        <dbReference type="EMBL" id="OAX51481.1"/>
    </source>
</evidence>
<feature type="binding site" evidence="6">
    <location>
        <position position="14"/>
    </location>
    <ligand>
        <name>ATP</name>
        <dbReference type="ChEBI" id="CHEBI:30616"/>
    </ligand>
</feature>
<keyword evidence="2 6" id="KW-0808">Transferase</keyword>
<dbReference type="HAMAP" id="MF_00020">
    <property type="entry name" value="Acetate_kinase"/>
    <property type="match status" value="1"/>
</dbReference>
<comment type="function">
    <text evidence="6">Catalyzes the formation of acetyl phosphate from acetate and ATP. Can also catalyze the reverse reaction.</text>
</comment>
<keyword evidence="6" id="KW-0479">Metal-binding</keyword>
<keyword evidence="9" id="KW-1185">Reference proteome</keyword>
<comment type="pathway">
    <text evidence="6">Metabolic intermediate biosynthesis; acetyl-CoA biosynthesis; acetyl-CoA from acetate: step 1/2.</text>
</comment>
<organism evidence="8 9">
    <name type="scientific">Rothia kristinae</name>
    <dbReference type="NCBI Taxonomy" id="37923"/>
    <lineage>
        <taxon>Bacteria</taxon>
        <taxon>Bacillati</taxon>
        <taxon>Actinomycetota</taxon>
        <taxon>Actinomycetes</taxon>
        <taxon>Micrococcales</taxon>
        <taxon>Micrococcaceae</taxon>
        <taxon>Rothia</taxon>
    </lineage>
</organism>
<dbReference type="UniPathway" id="UPA00340">
    <property type="reaction ID" value="UER00458"/>
</dbReference>
<comment type="similarity">
    <text evidence="1 6 7">Belongs to the acetokinase family.</text>
</comment>
<keyword evidence="6" id="KW-0963">Cytoplasm</keyword>
<dbReference type="InterPro" id="IPR043129">
    <property type="entry name" value="ATPase_NBD"/>
</dbReference>
<evidence type="ECO:0000256" key="6">
    <source>
        <dbReference type="HAMAP-Rule" id="MF_00020"/>
    </source>
</evidence>
<dbReference type="Gene3D" id="3.30.420.40">
    <property type="match status" value="2"/>
</dbReference>
<feature type="site" description="Transition state stabilizer" evidence="6">
    <location>
        <position position="249"/>
    </location>
</feature>
<protein>
    <recommendedName>
        <fullName evidence="6">Acetate kinase</fullName>
        <ecNumber evidence="6">2.7.2.1</ecNumber>
    </recommendedName>
    <alternativeName>
        <fullName evidence="6">Acetokinase</fullName>
    </alternativeName>
</protein>